<keyword evidence="13" id="KW-0732">Signal</keyword>
<evidence type="ECO:0000256" key="7">
    <source>
        <dbReference type="ARBA" id="ARBA00022824"/>
    </source>
</evidence>
<dbReference type="SMART" id="SM00702">
    <property type="entry name" value="P4Hc"/>
    <property type="match status" value="1"/>
</dbReference>
<reference evidence="15 16" key="1">
    <citation type="journal article" date="2007" name="Nature">
        <title>Evolution of genes and genomes on the Drosophila phylogeny.</title>
        <authorList>
            <consortium name="Drosophila 12 Genomes Consortium"/>
            <person name="Clark A.G."/>
            <person name="Eisen M.B."/>
            <person name="Smith D.R."/>
            <person name="Bergman C.M."/>
            <person name="Oliver B."/>
            <person name="Markow T.A."/>
            <person name="Kaufman T.C."/>
            <person name="Kellis M."/>
            <person name="Gelbart W."/>
            <person name="Iyer V.N."/>
            <person name="Pollard D.A."/>
            <person name="Sackton T.B."/>
            <person name="Larracuente A.M."/>
            <person name="Singh N.D."/>
            <person name="Abad J.P."/>
            <person name="Abt D.N."/>
            <person name="Adryan B."/>
            <person name="Aguade M."/>
            <person name="Akashi H."/>
            <person name="Anderson W.W."/>
            <person name="Aquadro C.F."/>
            <person name="Ardell D.H."/>
            <person name="Arguello R."/>
            <person name="Artieri C.G."/>
            <person name="Barbash D.A."/>
            <person name="Barker D."/>
            <person name="Barsanti P."/>
            <person name="Batterham P."/>
            <person name="Batzoglou S."/>
            <person name="Begun D."/>
            <person name="Bhutkar A."/>
            <person name="Blanco E."/>
            <person name="Bosak S.A."/>
            <person name="Bradley R.K."/>
            <person name="Brand A.D."/>
            <person name="Brent M.R."/>
            <person name="Brooks A.N."/>
            <person name="Brown R.H."/>
            <person name="Butlin R.K."/>
            <person name="Caggese C."/>
            <person name="Calvi B.R."/>
            <person name="Bernardo de Carvalho A."/>
            <person name="Caspi A."/>
            <person name="Castrezana S."/>
            <person name="Celniker S.E."/>
            <person name="Chang J.L."/>
            <person name="Chapple C."/>
            <person name="Chatterji S."/>
            <person name="Chinwalla A."/>
            <person name="Civetta A."/>
            <person name="Clifton S.W."/>
            <person name="Comeron J.M."/>
            <person name="Costello J.C."/>
            <person name="Coyne J.A."/>
            <person name="Daub J."/>
            <person name="David R.G."/>
            <person name="Delcher A.L."/>
            <person name="Delehaunty K."/>
            <person name="Do C.B."/>
            <person name="Ebling H."/>
            <person name="Edwards K."/>
            <person name="Eickbush T."/>
            <person name="Evans J.D."/>
            <person name="Filipski A."/>
            <person name="Findeiss S."/>
            <person name="Freyhult E."/>
            <person name="Fulton L."/>
            <person name="Fulton R."/>
            <person name="Garcia A.C."/>
            <person name="Gardiner A."/>
            <person name="Garfield D.A."/>
            <person name="Garvin B.E."/>
            <person name="Gibson G."/>
            <person name="Gilbert D."/>
            <person name="Gnerre S."/>
            <person name="Godfrey J."/>
            <person name="Good R."/>
            <person name="Gotea V."/>
            <person name="Gravely B."/>
            <person name="Greenberg A.J."/>
            <person name="Griffiths-Jones S."/>
            <person name="Gross S."/>
            <person name="Guigo R."/>
            <person name="Gustafson E.A."/>
            <person name="Haerty W."/>
            <person name="Hahn M.W."/>
            <person name="Halligan D.L."/>
            <person name="Halpern A.L."/>
            <person name="Halter G.M."/>
            <person name="Han M.V."/>
            <person name="Heger A."/>
            <person name="Hillier L."/>
            <person name="Hinrichs A.S."/>
            <person name="Holmes I."/>
            <person name="Hoskins R.A."/>
            <person name="Hubisz M.J."/>
            <person name="Hultmark D."/>
            <person name="Huntley M.A."/>
            <person name="Jaffe D.B."/>
            <person name="Jagadeeshan S."/>
            <person name="Jeck W.R."/>
            <person name="Johnson J."/>
            <person name="Jones C.D."/>
            <person name="Jordan W.C."/>
            <person name="Karpen G.H."/>
            <person name="Kataoka E."/>
            <person name="Keightley P.D."/>
            <person name="Kheradpour P."/>
            <person name="Kirkness E.F."/>
            <person name="Koerich L.B."/>
            <person name="Kristiansen K."/>
            <person name="Kudrna D."/>
            <person name="Kulathinal R.J."/>
            <person name="Kumar S."/>
            <person name="Kwok R."/>
            <person name="Lander E."/>
            <person name="Langley C.H."/>
            <person name="Lapoint R."/>
            <person name="Lazzaro B.P."/>
            <person name="Lee S.J."/>
            <person name="Levesque L."/>
            <person name="Li R."/>
            <person name="Lin C.F."/>
            <person name="Lin M.F."/>
            <person name="Lindblad-Toh K."/>
            <person name="Llopart A."/>
            <person name="Long M."/>
            <person name="Low L."/>
            <person name="Lozovsky E."/>
            <person name="Lu J."/>
            <person name="Luo M."/>
            <person name="Machado C.A."/>
            <person name="Makalowski W."/>
            <person name="Marzo M."/>
            <person name="Matsuda M."/>
            <person name="Matzkin L."/>
            <person name="McAllister B."/>
            <person name="McBride C.S."/>
            <person name="McKernan B."/>
            <person name="McKernan K."/>
            <person name="Mendez-Lago M."/>
            <person name="Minx P."/>
            <person name="Mollenhauer M.U."/>
            <person name="Montooth K."/>
            <person name="Mount S.M."/>
            <person name="Mu X."/>
            <person name="Myers E."/>
            <person name="Negre B."/>
            <person name="Newfeld S."/>
            <person name="Nielsen R."/>
            <person name="Noor M.A."/>
            <person name="O'Grady P."/>
            <person name="Pachter L."/>
            <person name="Papaceit M."/>
            <person name="Parisi M.J."/>
            <person name="Parisi M."/>
            <person name="Parts L."/>
            <person name="Pedersen J.S."/>
            <person name="Pesole G."/>
            <person name="Phillippy A.M."/>
            <person name="Ponting C.P."/>
            <person name="Pop M."/>
            <person name="Porcelli D."/>
            <person name="Powell J.R."/>
            <person name="Prohaska S."/>
            <person name="Pruitt K."/>
            <person name="Puig M."/>
            <person name="Quesneville H."/>
            <person name="Ram K.R."/>
            <person name="Rand D."/>
            <person name="Rasmussen M.D."/>
            <person name="Reed L.K."/>
            <person name="Reenan R."/>
            <person name="Reily A."/>
            <person name="Remington K.A."/>
            <person name="Rieger T.T."/>
            <person name="Ritchie M.G."/>
            <person name="Robin C."/>
            <person name="Rogers Y.H."/>
            <person name="Rohde C."/>
            <person name="Rozas J."/>
            <person name="Rubenfield M.J."/>
            <person name="Ruiz A."/>
            <person name="Russo S."/>
            <person name="Salzberg S.L."/>
            <person name="Sanchez-Gracia A."/>
            <person name="Saranga D.J."/>
            <person name="Sato H."/>
            <person name="Schaeffer S.W."/>
            <person name="Schatz M.C."/>
            <person name="Schlenke T."/>
            <person name="Schwartz R."/>
            <person name="Segarra C."/>
            <person name="Singh R.S."/>
            <person name="Sirot L."/>
            <person name="Sirota M."/>
            <person name="Sisneros N.B."/>
            <person name="Smith C.D."/>
            <person name="Smith T.F."/>
            <person name="Spieth J."/>
            <person name="Stage D.E."/>
            <person name="Stark A."/>
            <person name="Stephan W."/>
            <person name="Strausberg R.L."/>
            <person name="Strempel S."/>
            <person name="Sturgill D."/>
            <person name="Sutton G."/>
            <person name="Sutton G.G."/>
            <person name="Tao W."/>
            <person name="Teichmann S."/>
            <person name="Tobari Y.N."/>
            <person name="Tomimura Y."/>
            <person name="Tsolas J.M."/>
            <person name="Valente V.L."/>
            <person name="Venter E."/>
            <person name="Venter J.C."/>
            <person name="Vicario S."/>
            <person name="Vieira F.G."/>
            <person name="Vilella A.J."/>
            <person name="Villasante A."/>
            <person name="Walenz B."/>
            <person name="Wang J."/>
            <person name="Wasserman M."/>
            <person name="Watts T."/>
            <person name="Wilson D."/>
            <person name="Wilson R.K."/>
            <person name="Wing R.A."/>
            <person name="Wolfner M.F."/>
            <person name="Wong A."/>
            <person name="Wong G.K."/>
            <person name="Wu C.I."/>
            <person name="Wu G."/>
            <person name="Yamamoto D."/>
            <person name="Yang H.P."/>
            <person name="Yang S.P."/>
            <person name="Yorke J.A."/>
            <person name="Yoshida K."/>
            <person name="Zdobnov E."/>
            <person name="Zhang P."/>
            <person name="Zhang Y."/>
            <person name="Zimin A.V."/>
            <person name="Baldwin J."/>
            <person name="Abdouelleil A."/>
            <person name="Abdulkadir J."/>
            <person name="Abebe A."/>
            <person name="Abera B."/>
            <person name="Abreu J."/>
            <person name="Acer S.C."/>
            <person name="Aftuck L."/>
            <person name="Alexander A."/>
            <person name="An P."/>
            <person name="Anderson E."/>
            <person name="Anderson S."/>
            <person name="Arachi H."/>
            <person name="Azer M."/>
            <person name="Bachantsang P."/>
            <person name="Barry A."/>
            <person name="Bayul T."/>
            <person name="Berlin A."/>
            <person name="Bessette D."/>
            <person name="Bloom T."/>
            <person name="Blye J."/>
            <person name="Boguslavskiy L."/>
            <person name="Bonnet C."/>
            <person name="Boukhgalter B."/>
            <person name="Bourzgui I."/>
            <person name="Brown A."/>
            <person name="Cahill P."/>
            <person name="Channer S."/>
            <person name="Cheshatsang Y."/>
            <person name="Chuda L."/>
            <person name="Citroen M."/>
            <person name="Collymore A."/>
            <person name="Cooke P."/>
            <person name="Costello M."/>
            <person name="D'Aco K."/>
            <person name="Daza R."/>
            <person name="De Haan G."/>
            <person name="DeGray S."/>
            <person name="DeMaso C."/>
            <person name="Dhargay N."/>
            <person name="Dooley K."/>
            <person name="Dooley E."/>
            <person name="Doricent M."/>
            <person name="Dorje P."/>
            <person name="Dorjee K."/>
            <person name="Dupes A."/>
            <person name="Elong R."/>
            <person name="Falk J."/>
            <person name="Farina A."/>
            <person name="Faro S."/>
            <person name="Ferguson D."/>
            <person name="Fisher S."/>
            <person name="Foley C.D."/>
            <person name="Franke A."/>
            <person name="Friedrich D."/>
            <person name="Gadbois L."/>
            <person name="Gearin G."/>
            <person name="Gearin C.R."/>
            <person name="Giannoukos G."/>
            <person name="Goode T."/>
            <person name="Graham J."/>
            <person name="Grandbois E."/>
            <person name="Grewal S."/>
            <person name="Gyaltsen K."/>
            <person name="Hafez N."/>
            <person name="Hagos B."/>
            <person name="Hall J."/>
            <person name="Henson C."/>
            <person name="Hollinger A."/>
            <person name="Honan T."/>
            <person name="Huard M.D."/>
            <person name="Hughes L."/>
            <person name="Hurhula B."/>
            <person name="Husby M.E."/>
            <person name="Kamat A."/>
            <person name="Kanga B."/>
            <person name="Kashin S."/>
            <person name="Khazanovich D."/>
            <person name="Kisner P."/>
            <person name="Lance K."/>
            <person name="Lara M."/>
            <person name="Lee W."/>
            <person name="Lennon N."/>
            <person name="Letendre F."/>
            <person name="LeVine R."/>
            <person name="Lipovsky A."/>
            <person name="Liu X."/>
            <person name="Liu J."/>
            <person name="Liu S."/>
            <person name="Lokyitsang T."/>
            <person name="Lokyitsang Y."/>
            <person name="Lubonja R."/>
            <person name="Lui A."/>
            <person name="MacDonald P."/>
            <person name="Magnisalis V."/>
            <person name="Maru K."/>
            <person name="Matthews C."/>
            <person name="McCusker W."/>
            <person name="McDonough S."/>
            <person name="Mehta T."/>
            <person name="Meldrim J."/>
            <person name="Meneus L."/>
            <person name="Mihai O."/>
            <person name="Mihalev A."/>
            <person name="Mihova T."/>
            <person name="Mittelman R."/>
            <person name="Mlenga V."/>
            <person name="Montmayeur A."/>
            <person name="Mulrain L."/>
            <person name="Navidi A."/>
            <person name="Naylor J."/>
            <person name="Negash T."/>
            <person name="Nguyen T."/>
            <person name="Nguyen N."/>
            <person name="Nicol R."/>
            <person name="Norbu C."/>
            <person name="Norbu N."/>
            <person name="Novod N."/>
            <person name="O'Neill B."/>
            <person name="Osman S."/>
            <person name="Markiewicz E."/>
            <person name="Oyono O.L."/>
            <person name="Patti C."/>
            <person name="Phunkhang P."/>
            <person name="Pierre F."/>
            <person name="Priest M."/>
            <person name="Raghuraman S."/>
            <person name="Rege F."/>
            <person name="Reyes R."/>
            <person name="Rise C."/>
            <person name="Rogov P."/>
            <person name="Ross K."/>
            <person name="Ryan E."/>
            <person name="Settipalli S."/>
            <person name="Shea T."/>
            <person name="Sherpa N."/>
            <person name="Shi L."/>
            <person name="Shih D."/>
            <person name="Sparrow T."/>
            <person name="Spaulding J."/>
            <person name="Stalker J."/>
            <person name="Stange-Thomann N."/>
            <person name="Stavropoulos S."/>
            <person name="Stone C."/>
            <person name="Strader C."/>
            <person name="Tesfaye S."/>
            <person name="Thomson T."/>
            <person name="Thoulutsang Y."/>
            <person name="Thoulutsang D."/>
            <person name="Topham K."/>
            <person name="Topping I."/>
            <person name="Tsamla T."/>
            <person name="Vassiliev H."/>
            <person name="Vo A."/>
            <person name="Wangchuk T."/>
            <person name="Wangdi T."/>
            <person name="Weiand M."/>
            <person name="Wilkinson J."/>
            <person name="Wilson A."/>
            <person name="Yadav S."/>
            <person name="Young G."/>
            <person name="Yu Q."/>
            <person name="Zembek L."/>
            <person name="Zhong D."/>
            <person name="Zimmer A."/>
            <person name="Zwirko Z."/>
            <person name="Jaffe D.B."/>
            <person name="Alvarez P."/>
            <person name="Brockman W."/>
            <person name="Butler J."/>
            <person name="Chin C."/>
            <person name="Gnerre S."/>
            <person name="Grabherr M."/>
            <person name="Kleber M."/>
            <person name="Mauceli E."/>
            <person name="MacCallum I."/>
        </authorList>
    </citation>
    <scope>NUCLEOTIDE SEQUENCE [LARGE SCALE GENOMIC DNA]</scope>
    <source>
        <strain evidence="16">Tucson 15010-1051.87</strain>
    </source>
</reference>
<keyword evidence="9" id="KW-0223">Dioxygenase</keyword>
<dbReference type="OrthoDB" id="420380at2759"/>
<evidence type="ECO:0000256" key="6">
    <source>
        <dbReference type="ARBA" id="ARBA00022723"/>
    </source>
</evidence>
<dbReference type="HOGENOM" id="CLU_024155_1_1_1"/>
<protein>
    <recommendedName>
        <fullName evidence="5">procollagen-proline 4-dioxygenase</fullName>
        <ecNumber evidence="5">1.14.11.2</ecNumber>
    </recommendedName>
</protein>
<dbReference type="InterPro" id="IPR006620">
    <property type="entry name" value="Pro_4_hyd_alph"/>
</dbReference>
<dbReference type="PANTHER" id="PTHR10869:SF244">
    <property type="entry name" value="PROLYL 4-HYDROXYLASE SUBUNIT ALPHA-2"/>
    <property type="match status" value="1"/>
</dbReference>
<keyword evidence="16" id="KW-1185">Reference proteome</keyword>
<evidence type="ECO:0000313" key="16">
    <source>
        <dbReference type="Proteomes" id="UP000008792"/>
    </source>
</evidence>
<evidence type="ECO:0000256" key="10">
    <source>
        <dbReference type="ARBA" id="ARBA00023002"/>
    </source>
</evidence>
<feature type="signal peptide" evidence="13">
    <location>
        <begin position="1"/>
        <end position="24"/>
    </location>
</feature>
<comment type="subcellular location">
    <subcellularLocation>
        <location evidence="3">Endoplasmic reticulum lumen</location>
    </subcellularLocation>
</comment>
<dbReference type="PROSITE" id="PS51471">
    <property type="entry name" value="FE2OG_OXY"/>
    <property type="match status" value="1"/>
</dbReference>
<evidence type="ECO:0000313" key="15">
    <source>
        <dbReference type="EMBL" id="EDW68046.1"/>
    </source>
</evidence>
<dbReference type="GO" id="GO:0004656">
    <property type="term" value="F:procollagen-proline 4-dioxygenase activity"/>
    <property type="evidence" value="ECO:0007669"/>
    <property type="project" value="UniProtKB-EC"/>
</dbReference>
<dbReference type="SMR" id="B4LYM6"/>
<evidence type="ECO:0000256" key="12">
    <source>
        <dbReference type="ARBA" id="ARBA00023180"/>
    </source>
</evidence>
<evidence type="ECO:0000256" key="3">
    <source>
        <dbReference type="ARBA" id="ARBA00004319"/>
    </source>
</evidence>
<comment type="function">
    <text evidence="2">Catalyzes the post-translational formation of 4-hydroxyproline in -Xaa-Pro-Gly- sequences in collagens and other proteins.</text>
</comment>
<dbReference type="OMA" id="YFEVNLP"/>
<comment type="similarity">
    <text evidence="4">Belongs to the P4HA family.</text>
</comment>
<dbReference type="FunCoup" id="B4LYM6">
    <property type="interactions" value="39"/>
</dbReference>
<evidence type="ECO:0000256" key="5">
    <source>
        <dbReference type="ARBA" id="ARBA00012269"/>
    </source>
</evidence>
<evidence type="ECO:0000256" key="11">
    <source>
        <dbReference type="ARBA" id="ARBA00023004"/>
    </source>
</evidence>
<organism evidence="15 16">
    <name type="scientific">Drosophila virilis</name>
    <name type="common">Fruit fly</name>
    <dbReference type="NCBI Taxonomy" id="7244"/>
    <lineage>
        <taxon>Eukaryota</taxon>
        <taxon>Metazoa</taxon>
        <taxon>Ecdysozoa</taxon>
        <taxon>Arthropoda</taxon>
        <taxon>Hexapoda</taxon>
        <taxon>Insecta</taxon>
        <taxon>Pterygota</taxon>
        <taxon>Neoptera</taxon>
        <taxon>Endopterygota</taxon>
        <taxon>Diptera</taxon>
        <taxon>Brachycera</taxon>
        <taxon>Muscomorpha</taxon>
        <taxon>Ephydroidea</taxon>
        <taxon>Drosophilidae</taxon>
        <taxon>Drosophila</taxon>
    </lineage>
</organism>
<evidence type="ECO:0000256" key="13">
    <source>
        <dbReference type="SAM" id="SignalP"/>
    </source>
</evidence>
<feature type="chain" id="PRO_5002816871" description="procollagen-proline 4-dioxygenase" evidence="13">
    <location>
        <begin position="25"/>
        <end position="519"/>
    </location>
</feature>
<dbReference type="eggNOG" id="KOG1591">
    <property type="taxonomic scope" value="Eukaryota"/>
</dbReference>
<dbReference type="InterPro" id="IPR005123">
    <property type="entry name" value="Oxoglu/Fe-dep_dioxygenase_dom"/>
</dbReference>
<dbReference type="EMBL" id="CH940650">
    <property type="protein sequence ID" value="EDW68046.1"/>
    <property type="molecule type" value="Genomic_DNA"/>
</dbReference>
<gene>
    <name evidence="15" type="primary">Dvir\GJ24503</name>
    <name evidence="15" type="ORF">Dvir_GJ24503</name>
</gene>
<sequence length="519" mass="59607">MLPQHCCIVVCLFFSGIIDILVHAEFYSSIDSMNALGQVEQKLVAATYVYLAERLQQLNMLSGFVERVSREHAFARQELDQDEAYLEQPLQAFRLTKRLVEDWPQLYKMLMTNQPKETYRATVDAISAAVGIPNEEELQGAVKGLLRLQRVYNLTASDLADGILNGVHTDSVLLWHDCFEIGVQLYELAEYSSAQQWFLQAVNLLQEIDGENVQQMATEIYEYLVLTHIELGEREEGVETLKEMLTWYSRHPPHPAQYTLKYLQQSMPKCPKEHEPAYWFDNYTQLCQGKRLSEPKPNGSALNCYLDFTRHARFRLAPLKVEQVRLNPDIHIYYDLINDDQIDDIYEVVDQFDSFRSSVSSSIVTDWRVSQQVWLNYSSPILRSVSNLVGAISGFDMENAEQMQVANYGIGGQYAPHTDYLSKIPDSYIPRGNRIATNMFYLSDVLNGGYTVFPKLNVFLKPVKGAMVSWYNLHRSLNKDSRTLHAGCPVIEGVKRIGNIWIHSTRQEFRRPCTLNANE</sequence>
<dbReference type="Proteomes" id="UP000008792">
    <property type="component" value="Unassembled WGS sequence"/>
</dbReference>
<keyword evidence="6" id="KW-0479">Metal-binding</keyword>
<dbReference type="GO" id="GO:0031418">
    <property type="term" value="F:L-ascorbic acid binding"/>
    <property type="evidence" value="ECO:0007669"/>
    <property type="project" value="UniProtKB-KW"/>
</dbReference>
<dbReference type="PANTHER" id="PTHR10869">
    <property type="entry name" value="PROLYL 4-HYDROXYLASE ALPHA SUBUNIT"/>
    <property type="match status" value="1"/>
</dbReference>
<accession>B4LYM6</accession>
<name>B4LYM6_DROVI</name>
<dbReference type="Pfam" id="PF13640">
    <property type="entry name" value="2OG-FeII_Oxy_3"/>
    <property type="match status" value="1"/>
</dbReference>
<dbReference type="EC" id="1.14.11.2" evidence="5"/>
<dbReference type="InterPro" id="IPR044862">
    <property type="entry name" value="Pro_4_hyd_alph_FE2OG_OXY"/>
</dbReference>
<dbReference type="AlphaFoldDB" id="B4LYM6"/>
<keyword evidence="11" id="KW-0408">Iron</keyword>
<evidence type="ECO:0000256" key="8">
    <source>
        <dbReference type="ARBA" id="ARBA00022896"/>
    </source>
</evidence>
<evidence type="ECO:0000259" key="14">
    <source>
        <dbReference type="PROSITE" id="PS51471"/>
    </source>
</evidence>
<dbReference type="InParanoid" id="B4LYM6"/>
<comment type="cofactor">
    <cofactor evidence="1">
        <name>L-ascorbate</name>
        <dbReference type="ChEBI" id="CHEBI:38290"/>
    </cofactor>
</comment>
<keyword evidence="7" id="KW-0256">Endoplasmic reticulum</keyword>
<evidence type="ECO:0000256" key="1">
    <source>
        <dbReference type="ARBA" id="ARBA00001961"/>
    </source>
</evidence>
<dbReference type="GO" id="GO:0005506">
    <property type="term" value="F:iron ion binding"/>
    <property type="evidence" value="ECO:0007669"/>
    <property type="project" value="InterPro"/>
</dbReference>
<dbReference type="PhylomeDB" id="B4LYM6"/>
<dbReference type="InterPro" id="IPR013547">
    <property type="entry name" value="P4H_N"/>
</dbReference>
<dbReference type="Gene3D" id="1.25.40.10">
    <property type="entry name" value="Tetratricopeptide repeat domain"/>
    <property type="match status" value="1"/>
</dbReference>
<evidence type="ECO:0000256" key="4">
    <source>
        <dbReference type="ARBA" id="ARBA00006511"/>
    </source>
</evidence>
<keyword evidence="12" id="KW-0325">Glycoprotein</keyword>
<keyword evidence="8" id="KW-0847">Vitamin C</keyword>
<dbReference type="InterPro" id="IPR045054">
    <property type="entry name" value="P4HA-like"/>
</dbReference>
<dbReference type="GO" id="GO:0005788">
    <property type="term" value="C:endoplasmic reticulum lumen"/>
    <property type="evidence" value="ECO:0007669"/>
    <property type="project" value="UniProtKB-SubCell"/>
</dbReference>
<keyword evidence="10 15" id="KW-0560">Oxidoreductase</keyword>
<dbReference type="Pfam" id="PF08336">
    <property type="entry name" value="P4Ha_N"/>
    <property type="match status" value="1"/>
</dbReference>
<dbReference type="InterPro" id="IPR011990">
    <property type="entry name" value="TPR-like_helical_dom_sf"/>
</dbReference>
<proteinExistence type="inferred from homology"/>
<dbReference type="Gene3D" id="2.60.120.620">
    <property type="entry name" value="q2cbj1_9rhob like domain"/>
    <property type="match status" value="1"/>
</dbReference>
<dbReference type="SUPFAM" id="SSF48452">
    <property type="entry name" value="TPR-like"/>
    <property type="match status" value="1"/>
</dbReference>
<evidence type="ECO:0000256" key="2">
    <source>
        <dbReference type="ARBA" id="ARBA00002035"/>
    </source>
</evidence>
<feature type="domain" description="Fe2OG dioxygenase" evidence="14">
    <location>
        <begin position="399"/>
        <end position="504"/>
    </location>
</feature>
<dbReference type="Gene3D" id="6.10.140.1460">
    <property type="match status" value="1"/>
</dbReference>
<evidence type="ECO:0000256" key="9">
    <source>
        <dbReference type="ARBA" id="ARBA00022964"/>
    </source>
</evidence>